<organism evidence="9 10">
    <name type="scientific">Senna tora</name>
    <dbReference type="NCBI Taxonomy" id="362788"/>
    <lineage>
        <taxon>Eukaryota</taxon>
        <taxon>Viridiplantae</taxon>
        <taxon>Streptophyta</taxon>
        <taxon>Embryophyta</taxon>
        <taxon>Tracheophyta</taxon>
        <taxon>Spermatophyta</taxon>
        <taxon>Magnoliopsida</taxon>
        <taxon>eudicotyledons</taxon>
        <taxon>Gunneridae</taxon>
        <taxon>Pentapetalae</taxon>
        <taxon>rosids</taxon>
        <taxon>fabids</taxon>
        <taxon>Fabales</taxon>
        <taxon>Fabaceae</taxon>
        <taxon>Caesalpinioideae</taxon>
        <taxon>Cassia clade</taxon>
        <taxon>Senna</taxon>
    </lineage>
</organism>
<reference evidence="9" key="1">
    <citation type="submission" date="2020-09" db="EMBL/GenBank/DDBJ databases">
        <title>Genome-Enabled Discovery of Anthraquinone Biosynthesis in Senna tora.</title>
        <authorList>
            <person name="Kang S.-H."/>
            <person name="Pandey R.P."/>
            <person name="Lee C.-M."/>
            <person name="Sim J.-S."/>
            <person name="Jeong J.-T."/>
            <person name="Choi B.-S."/>
            <person name="Jung M."/>
            <person name="Ginzburg D."/>
            <person name="Zhao K."/>
            <person name="Won S.Y."/>
            <person name="Oh T.-J."/>
            <person name="Yu Y."/>
            <person name="Kim N.-H."/>
            <person name="Lee O.R."/>
            <person name="Lee T.-H."/>
            <person name="Bashyal P."/>
            <person name="Kim T.-S."/>
            <person name="Lee W.-H."/>
            <person name="Kawkins C."/>
            <person name="Kim C.-K."/>
            <person name="Kim J.S."/>
            <person name="Ahn B.O."/>
            <person name="Rhee S.Y."/>
            <person name="Sohng J.K."/>
        </authorList>
    </citation>
    <scope>NUCLEOTIDE SEQUENCE</scope>
    <source>
        <tissue evidence="9">Leaf</tissue>
    </source>
</reference>
<dbReference type="EMBL" id="JAAIUW010000003">
    <property type="protein sequence ID" value="KAF7837627.1"/>
    <property type="molecule type" value="Genomic_DNA"/>
</dbReference>
<gene>
    <name evidence="9" type="ORF">G2W53_006109</name>
</gene>
<comment type="subcellular location">
    <subcellularLocation>
        <location evidence="1">Nucleus</location>
    </subcellularLocation>
</comment>
<keyword evidence="4" id="KW-0804">Transcription</keyword>
<keyword evidence="2" id="KW-0805">Transcription regulation</keyword>
<evidence type="ECO:0000256" key="1">
    <source>
        <dbReference type="ARBA" id="ARBA00004123"/>
    </source>
</evidence>
<name>A0A834X4Q4_9FABA</name>
<dbReference type="PROSITE" id="PS50811">
    <property type="entry name" value="WRKY"/>
    <property type="match status" value="1"/>
</dbReference>
<evidence type="ECO:0000259" key="8">
    <source>
        <dbReference type="PROSITE" id="PS50811"/>
    </source>
</evidence>
<evidence type="ECO:0000313" key="9">
    <source>
        <dbReference type="EMBL" id="KAF7837627.1"/>
    </source>
</evidence>
<evidence type="ECO:0000256" key="2">
    <source>
        <dbReference type="ARBA" id="ARBA00023015"/>
    </source>
</evidence>
<evidence type="ECO:0000256" key="5">
    <source>
        <dbReference type="ARBA" id="ARBA00023242"/>
    </source>
</evidence>
<comment type="caution">
    <text evidence="9">The sequence shown here is derived from an EMBL/GenBank/DDBJ whole genome shotgun (WGS) entry which is preliminary data.</text>
</comment>
<dbReference type="SMART" id="SM00774">
    <property type="entry name" value="WRKY"/>
    <property type="match status" value="1"/>
</dbReference>
<dbReference type="InterPro" id="IPR044810">
    <property type="entry name" value="WRKY_plant"/>
</dbReference>
<accession>A0A834X4Q4</accession>
<evidence type="ECO:0000256" key="4">
    <source>
        <dbReference type="ARBA" id="ARBA00023163"/>
    </source>
</evidence>
<keyword evidence="5" id="KW-0539">Nucleus</keyword>
<dbReference type="PANTHER" id="PTHR31429:SF64">
    <property type="entry name" value="TRANSCRIPTION FACTOR WRKY FAMILY-RELATED"/>
    <property type="match status" value="1"/>
</dbReference>
<dbReference type="InterPro" id="IPR003657">
    <property type="entry name" value="WRKY_dom"/>
</dbReference>
<keyword evidence="6" id="KW-0175">Coiled coil</keyword>
<protein>
    <submittedName>
        <fullName evidence="9">Putative WRKY transcription factor 47</fullName>
    </submittedName>
</protein>
<feature type="domain" description="WRKY" evidence="8">
    <location>
        <begin position="177"/>
        <end position="243"/>
    </location>
</feature>
<feature type="region of interest" description="Disordered" evidence="7">
    <location>
        <begin position="1"/>
        <end position="36"/>
    </location>
</feature>
<evidence type="ECO:0000256" key="7">
    <source>
        <dbReference type="SAM" id="MobiDB-lite"/>
    </source>
</evidence>
<proteinExistence type="predicted"/>
<evidence type="ECO:0000313" key="10">
    <source>
        <dbReference type="Proteomes" id="UP000634136"/>
    </source>
</evidence>
<dbReference type="GO" id="GO:0003700">
    <property type="term" value="F:DNA-binding transcription factor activity"/>
    <property type="evidence" value="ECO:0007669"/>
    <property type="project" value="InterPro"/>
</dbReference>
<dbReference type="InterPro" id="IPR036576">
    <property type="entry name" value="WRKY_dom_sf"/>
</dbReference>
<dbReference type="Pfam" id="PF03106">
    <property type="entry name" value="WRKY"/>
    <property type="match status" value="1"/>
</dbReference>
<dbReference type="GO" id="GO:0043565">
    <property type="term" value="F:sequence-specific DNA binding"/>
    <property type="evidence" value="ECO:0007669"/>
    <property type="project" value="InterPro"/>
</dbReference>
<dbReference type="SUPFAM" id="SSF118290">
    <property type="entry name" value="WRKY DNA-binding domain"/>
    <property type="match status" value="1"/>
</dbReference>
<feature type="compositionally biased region" description="Polar residues" evidence="7">
    <location>
        <begin position="20"/>
        <end position="29"/>
    </location>
</feature>
<dbReference type="Proteomes" id="UP000634136">
    <property type="component" value="Unassembled WGS sequence"/>
</dbReference>
<dbReference type="GO" id="GO:0005634">
    <property type="term" value="C:nucleus"/>
    <property type="evidence" value="ECO:0007669"/>
    <property type="project" value="UniProtKB-SubCell"/>
</dbReference>
<dbReference type="PANTHER" id="PTHR31429">
    <property type="entry name" value="WRKY TRANSCRIPTION FACTOR 36-RELATED"/>
    <property type="match status" value="1"/>
</dbReference>
<dbReference type="Gene3D" id="2.20.25.80">
    <property type="entry name" value="WRKY domain"/>
    <property type="match status" value="1"/>
</dbReference>
<feature type="compositionally biased region" description="Basic and acidic residues" evidence="7">
    <location>
        <begin position="1"/>
        <end position="19"/>
    </location>
</feature>
<dbReference type="FunFam" id="2.20.25.80:FF:000002">
    <property type="entry name" value="probable WRKY transcription factor 31"/>
    <property type="match status" value="1"/>
</dbReference>
<evidence type="ECO:0000256" key="6">
    <source>
        <dbReference type="SAM" id="Coils"/>
    </source>
</evidence>
<dbReference type="SMR" id="A0A834X4Q4"/>
<dbReference type="AlphaFoldDB" id="A0A834X4Q4"/>
<feature type="coiled-coil region" evidence="6">
    <location>
        <begin position="68"/>
        <end position="95"/>
    </location>
</feature>
<dbReference type="OrthoDB" id="2020995at2759"/>
<keyword evidence="10" id="KW-1185">Reference proteome</keyword>
<evidence type="ECO:0000256" key="3">
    <source>
        <dbReference type="ARBA" id="ARBA00023125"/>
    </source>
</evidence>
<sequence length="394" mass="43068">MEGEVSVKEFLEVEERPSHTYDNNTGSPQRNDEETSINKSTVGFNFLSLSLNNSEKAQGNQGQQLTQAGLLRIKLEEAKKENQNLRARLNHITHQYTTLQNHPFLAMKKQQQSSPAPNYLDLLKKEDAIVTEKPTMPLEGDQINNYNHTTREGAKSIADQAHEPSTRKARVSIRARSDYFLMGDGCQWRKYGQKIAKGNPCPRAYYRCSMGTACPVRKQVQRCAKDDTVLITTYEGNHNHPLPPPARPMACTTSAALSMFLSGSITSTTPPIGSTKLLNLGLLPSLSGSVSTGLATFSPSPSCPTITLDLTLPSNDNSLHFQRDFSLDHSQPFPFPLHGCAQQIVGMNSYSKPPTAITPEKNLCLTDLVGAAIAKDPSFKAACVAAISSFTGAT</sequence>
<keyword evidence="3" id="KW-0238">DNA-binding</keyword>